<comment type="caution">
    <text evidence="1">The sequence shown here is derived from an EMBL/GenBank/DDBJ whole genome shotgun (WGS) entry which is preliminary data.</text>
</comment>
<protein>
    <submittedName>
        <fullName evidence="1">Uncharacterized protein</fullName>
    </submittedName>
</protein>
<keyword evidence="2" id="KW-1185">Reference proteome</keyword>
<reference evidence="1" key="1">
    <citation type="submission" date="2021-03" db="EMBL/GenBank/DDBJ databases">
        <authorList>
            <consortium name="DOE Joint Genome Institute"/>
            <person name="Ahrendt S."/>
            <person name="Looney B.P."/>
            <person name="Miyauchi S."/>
            <person name="Morin E."/>
            <person name="Drula E."/>
            <person name="Courty P.E."/>
            <person name="Chicoki N."/>
            <person name="Fauchery L."/>
            <person name="Kohler A."/>
            <person name="Kuo A."/>
            <person name="Labutti K."/>
            <person name="Pangilinan J."/>
            <person name="Lipzen A."/>
            <person name="Riley R."/>
            <person name="Andreopoulos W."/>
            <person name="He G."/>
            <person name="Johnson J."/>
            <person name="Barry K.W."/>
            <person name="Grigoriev I.V."/>
            <person name="Nagy L."/>
            <person name="Hibbett D."/>
            <person name="Henrissat B."/>
            <person name="Matheny P.B."/>
            <person name="Labbe J."/>
            <person name="Martin F."/>
        </authorList>
    </citation>
    <scope>NUCLEOTIDE SEQUENCE</scope>
    <source>
        <strain evidence="1">HHB10654</strain>
    </source>
</reference>
<proteinExistence type="predicted"/>
<evidence type="ECO:0000313" key="1">
    <source>
        <dbReference type="EMBL" id="KAI0055159.1"/>
    </source>
</evidence>
<evidence type="ECO:0000313" key="2">
    <source>
        <dbReference type="Proteomes" id="UP000814140"/>
    </source>
</evidence>
<reference evidence="1" key="2">
    <citation type="journal article" date="2022" name="New Phytol.">
        <title>Evolutionary transition to the ectomycorrhizal habit in the genomes of a hyperdiverse lineage of mushroom-forming fungi.</title>
        <authorList>
            <person name="Looney B."/>
            <person name="Miyauchi S."/>
            <person name="Morin E."/>
            <person name="Drula E."/>
            <person name="Courty P.E."/>
            <person name="Kohler A."/>
            <person name="Kuo A."/>
            <person name="LaButti K."/>
            <person name="Pangilinan J."/>
            <person name="Lipzen A."/>
            <person name="Riley R."/>
            <person name="Andreopoulos W."/>
            <person name="He G."/>
            <person name="Johnson J."/>
            <person name="Nolan M."/>
            <person name="Tritt A."/>
            <person name="Barry K.W."/>
            <person name="Grigoriev I.V."/>
            <person name="Nagy L.G."/>
            <person name="Hibbett D."/>
            <person name="Henrissat B."/>
            <person name="Matheny P.B."/>
            <person name="Labbe J."/>
            <person name="Martin F.M."/>
        </authorList>
    </citation>
    <scope>NUCLEOTIDE SEQUENCE</scope>
    <source>
        <strain evidence="1">HHB10654</strain>
    </source>
</reference>
<organism evidence="1 2">
    <name type="scientific">Artomyces pyxidatus</name>
    <dbReference type="NCBI Taxonomy" id="48021"/>
    <lineage>
        <taxon>Eukaryota</taxon>
        <taxon>Fungi</taxon>
        <taxon>Dikarya</taxon>
        <taxon>Basidiomycota</taxon>
        <taxon>Agaricomycotina</taxon>
        <taxon>Agaricomycetes</taxon>
        <taxon>Russulales</taxon>
        <taxon>Auriscalpiaceae</taxon>
        <taxon>Artomyces</taxon>
    </lineage>
</organism>
<name>A0ACB8SF74_9AGAM</name>
<accession>A0ACB8SF74</accession>
<gene>
    <name evidence="1" type="ORF">BV25DRAFT_285368</name>
</gene>
<dbReference type="Proteomes" id="UP000814140">
    <property type="component" value="Unassembled WGS sequence"/>
</dbReference>
<sequence>MRSVRAALLCLPLHWTFLASANAAQCRPICFTPSPPQYPPKYTQISSCQLLALIVDSVQPDYLIPHQPRSLIHEAYLPFIFAALPVGPVTPCPAPSSTDVCSPPASPPAITPSHHPITPFHLLHILSSQAAHDPRGRPNRMRSLRTSQTHMRHVTNCYQPSAYTTLLPAHVALF</sequence>
<dbReference type="EMBL" id="MU277307">
    <property type="protein sequence ID" value="KAI0055159.1"/>
    <property type="molecule type" value="Genomic_DNA"/>
</dbReference>